<organism evidence="2 3">
    <name type="scientific">Gossypium arboreum</name>
    <name type="common">Tree cotton</name>
    <name type="synonym">Gossypium nanking</name>
    <dbReference type="NCBI Taxonomy" id="29729"/>
    <lineage>
        <taxon>Eukaryota</taxon>
        <taxon>Viridiplantae</taxon>
        <taxon>Streptophyta</taxon>
        <taxon>Embryophyta</taxon>
        <taxon>Tracheophyta</taxon>
        <taxon>Spermatophyta</taxon>
        <taxon>Magnoliopsida</taxon>
        <taxon>eudicotyledons</taxon>
        <taxon>Gunneridae</taxon>
        <taxon>Pentapetalae</taxon>
        <taxon>rosids</taxon>
        <taxon>malvids</taxon>
        <taxon>Malvales</taxon>
        <taxon>Malvaceae</taxon>
        <taxon>Malvoideae</taxon>
        <taxon>Gossypium</taxon>
    </lineage>
</organism>
<gene>
    <name evidence="2" type="ORF">PVK06_039991</name>
</gene>
<accession>A0ABR0N4A9</accession>
<keyword evidence="3" id="KW-1185">Reference proteome</keyword>
<dbReference type="InterPro" id="IPR005162">
    <property type="entry name" value="Retrotrans_gag_dom"/>
</dbReference>
<dbReference type="Pfam" id="PF03732">
    <property type="entry name" value="Retrotrans_gag"/>
    <property type="match status" value="1"/>
</dbReference>
<evidence type="ECO:0000259" key="1">
    <source>
        <dbReference type="Pfam" id="PF03732"/>
    </source>
</evidence>
<evidence type="ECO:0000313" key="2">
    <source>
        <dbReference type="EMBL" id="KAK5785408.1"/>
    </source>
</evidence>
<name>A0ABR0N4A9_GOSAR</name>
<dbReference type="PANTHER" id="PTHR35046">
    <property type="entry name" value="ZINC KNUCKLE (CCHC-TYPE) FAMILY PROTEIN"/>
    <property type="match status" value="1"/>
</dbReference>
<feature type="domain" description="Retrotransposon gag" evidence="1">
    <location>
        <begin position="35"/>
        <end position="94"/>
    </location>
</feature>
<protein>
    <recommendedName>
        <fullName evidence="1">Retrotransposon gag domain-containing protein</fullName>
    </recommendedName>
</protein>
<dbReference type="EMBL" id="JARKNE010000011">
    <property type="protein sequence ID" value="KAK5785408.1"/>
    <property type="molecule type" value="Genomic_DNA"/>
</dbReference>
<evidence type="ECO:0000313" key="3">
    <source>
        <dbReference type="Proteomes" id="UP001358586"/>
    </source>
</evidence>
<dbReference type="Proteomes" id="UP001358586">
    <property type="component" value="Chromosome 11"/>
</dbReference>
<proteinExistence type="predicted"/>
<comment type="caution">
    <text evidence="2">The sequence shown here is derived from an EMBL/GenBank/DDBJ whole genome shotgun (WGS) entry which is preliminary data.</text>
</comment>
<dbReference type="PANTHER" id="PTHR35046:SF9">
    <property type="entry name" value="RNA-DIRECTED DNA POLYMERASE"/>
    <property type="match status" value="1"/>
</dbReference>
<sequence>MSRSPERNLVEGGGLCLSRNIVASGGGPDLAQQALIREFGRMLRSELEPILQNLTQGSKSVEDYYNEVEVAMIQVDIEEDQVETMARFLAGLNRDIANVVELQHFVKIVDMVHMTINVEK</sequence>
<reference evidence="2 3" key="1">
    <citation type="submission" date="2023-03" db="EMBL/GenBank/DDBJ databases">
        <title>WGS of Gossypium arboreum.</title>
        <authorList>
            <person name="Yu D."/>
        </authorList>
    </citation>
    <scope>NUCLEOTIDE SEQUENCE [LARGE SCALE GENOMIC DNA]</scope>
    <source>
        <tissue evidence="2">Leaf</tissue>
    </source>
</reference>